<evidence type="ECO:0000256" key="3">
    <source>
        <dbReference type="ARBA" id="ARBA00022692"/>
    </source>
</evidence>
<keyword evidence="6" id="KW-0406">Ion transport</keyword>
<evidence type="ECO:0000256" key="2">
    <source>
        <dbReference type="ARBA" id="ARBA00022448"/>
    </source>
</evidence>
<dbReference type="EMBL" id="JTHE02000003">
    <property type="protein sequence ID" value="NEV67757.1"/>
    <property type="molecule type" value="Genomic_DNA"/>
</dbReference>
<evidence type="ECO:0000256" key="1">
    <source>
        <dbReference type="ARBA" id="ARBA00004141"/>
    </source>
</evidence>
<feature type="transmembrane region" description="Helical" evidence="9">
    <location>
        <begin position="315"/>
        <end position="332"/>
    </location>
</feature>
<keyword evidence="5 9" id="KW-1133">Transmembrane helix</keyword>
<keyword evidence="2" id="KW-0813">Transport</keyword>
<dbReference type="InterPro" id="IPR004282">
    <property type="entry name" value="CemA"/>
</dbReference>
<dbReference type="GO" id="GO:1902600">
    <property type="term" value="P:proton transmembrane transport"/>
    <property type="evidence" value="ECO:0007669"/>
    <property type="project" value="UniProtKB-KW"/>
</dbReference>
<comment type="subcellular location">
    <subcellularLocation>
        <location evidence="1">Membrane</location>
        <topology evidence="1">Multi-pass membrane protein</topology>
    </subcellularLocation>
</comment>
<evidence type="ECO:0000256" key="6">
    <source>
        <dbReference type="ARBA" id="ARBA00023065"/>
    </source>
</evidence>
<organism evidence="10">
    <name type="scientific">Lyngbya confervoides BDU141951</name>
    <dbReference type="NCBI Taxonomy" id="1574623"/>
    <lineage>
        <taxon>Bacteria</taxon>
        <taxon>Bacillati</taxon>
        <taxon>Cyanobacteriota</taxon>
        <taxon>Cyanophyceae</taxon>
        <taxon>Oscillatoriophycideae</taxon>
        <taxon>Oscillatoriales</taxon>
        <taxon>Microcoleaceae</taxon>
        <taxon>Lyngbya</taxon>
    </lineage>
</organism>
<name>A0A0C1V6A7_9CYAN</name>
<dbReference type="GO" id="GO:0016020">
    <property type="term" value="C:membrane"/>
    <property type="evidence" value="ECO:0007669"/>
    <property type="project" value="UniProtKB-SubCell"/>
</dbReference>
<evidence type="ECO:0000256" key="7">
    <source>
        <dbReference type="ARBA" id="ARBA00023136"/>
    </source>
</evidence>
<sequence>MEFREASAQVLKWFSQRREKALNTAYEGALTIRKLEDELFAGQKIGPSADKSKTVVDYACSLRDRQLLKIRVSLTQFKANSFWFDAQDAPSEPPDAPDPDPVTPPAQVTESSERQPILTKLEFIESVIAKYRGEGNLAAFFTGDEALMPPQEKVETRPARDRTLDIPALEMDSERQREQLLPRLRSSSKESTAEYEQQIIDTLRLQRKQAQVAVRWLAVLLIVPLSVQILTKNLIFEPLLGTYSDRNPTEIQLNEEIRDEFARDYLFAKEKLEVATLLGYHDNMDEEQRTEYLQEAAFDLWREAREEELNGLKNLLADLMAFLSVVVLLLIGRRQVALIRTVANRTFLSLRDPVKVFLFILVTDIFVGFHSAEGWEVILVATFQHFGVPENQFFINGFIATVPVIIDACIKFWIFNFLTRYSPATSAIYERMNT</sequence>
<proteinExistence type="predicted"/>
<reference evidence="10" key="2">
    <citation type="journal article" date="2015" name="Genome Announc.">
        <title>Draft Genome Sequence of Filamentous Marine Cyanobacterium Lyngbya confervoides Strain BDU141951.</title>
        <authorList>
            <person name="Chandrababunaidu M.M."/>
            <person name="Sen D."/>
            <person name="Tripathy S."/>
        </authorList>
    </citation>
    <scope>NUCLEOTIDE SEQUENCE</scope>
    <source>
        <strain evidence="10">BDU141951</strain>
    </source>
</reference>
<protein>
    <submittedName>
        <fullName evidence="10">CemA family protein</fullName>
    </submittedName>
</protein>
<reference evidence="10" key="3">
    <citation type="submission" date="2020-02" db="EMBL/GenBank/DDBJ databases">
        <authorList>
            <person name="Sarangi A.N."/>
            <person name="Ghosh S."/>
            <person name="Mukherjee M."/>
            <person name="Tripathy S."/>
        </authorList>
    </citation>
    <scope>NUCLEOTIDE SEQUENCE</scope>
    <source>
        <strain evidence="10">BDU141951</strain>
    </source>
</reference>
<dbReference type="PANTHER" id="PTHR33650:SF2">
    <property type="entry name" value="CHLOROPLAST ENVELOPE MEMBRANE PROTEIN"/>
    <property type="match status" value="1"/>
</dbReference>
<keyword evidence="4" id="KW-0375">Hydrogen ion transport</keyword>
<dbReference type="AlphaFoldDB" id="A0A0C1V6A7"/>
<dbReference type="Pfam" id="PF03040">
    <property type="entry name" value="CemA"/>
    <property type="match status" value="1"/>
</dbReference>
<reference evidence="10" key="1">
    <citation type="submission" date="2014-11" db="EMBL/GenBank/DDBJ databases">
        <authorList>
            <person name="Malar M.C."/>
            <person name="Sen D."/>
            <person name="Tripathy S."/>
        </authorList>
    </citation>
    <scope>NUCLEOTIDE SEQUENCE</scope>
    <source>
        <strain evidence="10">BDU141951</strain>
    </source>
</reference>
<accession>A0A0C1V6A7</accession>
<gene>
    <name evidence="10" type="ORF">QQ91_011570</name>
</gene>
<comment type="caution">
    <text evidence="10">The sequence shown here is derived from an EMBL/GenBank/DDBJ whole genome shotgun (WGS) entry which is preliminary data.</text>
</comment>
<feature type="transmembrane region" description="Helical" evidence="9">
    <location>
        <begin position="353"/>
        <end position="372"/>
    </location>
</feature>
<keyword evidence="7 9" id="KW-0472">Membrane</keyword>
<feature type="compositionally biased region" description="Pro residues" evidence="8">
    <location>
        <begin position="91"/>
        <end position="104"/>
    </location>
</feature>
<feature type="transmembrane region" description="Helical" evidence="9">
    <location>
        <begin position="212"/>
        <end position="231"/>
    </location>
</feature>
<evidence type="ECO:0000256" key="9">
    <source>
        <dbReference type="SAM" id="Phobius"/>
    </source>
</evidence>
<evidence type="ECO:0000256" key="5">
    <source>
        <dbReference type="ARBA" id="ARBA00022989"/>
    </source>
</evidence>
<evidence type="ECO:0000256" key="8">
    <source>
        <dbReference type="SAM" id="MobiDB-lite"/>
    </source>
</evidence>
<feature type="transmembrane region" description="Helical" evidence="9">
    <location>
        <begin position="392"/>
        <end position="414"/>
    </location>
</feature>
<dbReference type="PANTHER" id="PTHR33650">
    <property type="entry name" value="CHLOROPLAST ENVELOPE MEMBRANE PROTEIN-RELATED"/>
    <property type="match status" value="1"/>
</dbReference>
<evidence type="ECO:0000256" key="4">
    <source>
        <dbReference type="ARBA" id="ARBA00022781"/>
    </source>
</evidence>
<keyword evidence="3 9" id="KW-0812">Transmembrane</keyword>
<evidence type="ECO:0000313" key="10">
    <source>
        <dbReference type="EMBL" id="NEV67757.1"/>
    </source>
</evidence>
<feature type="region of interest" description="Disordered" evidence="8">
    <location>
        <begin position="85"/>
        <end position="114"/>
    </location>
</feature>